<dbReference type="Proteomes" id="UP001172159">
    <property type="component" value="Unassembled WGS sequence"/>
</dbReference>
<gene>
    <name evidence="1" type="ORF">B0T21DRAFT_453578</name>
</gene>
<accession>A0AA40AXY4</accession>
<organism evidence="1 2">
    <name type="scientific">Apiosordaria backusii</name>
    <dbReference type="NCBI Taxonomy" id="314023"/>
    <lineage>
        <taxon>Eukaryota</taxon>
        <taxon>Fungi</taxon>
        <taxon>Dikarya</taxon>
        <taxon>Ascomycota</taxon>
        <taxon>Pezizomycotina</taxon>
        <taxon>Sordariomycetes</taxon>
        <taxon>Sordariomycetidae</taxon>
        <taxon>Sordariales</taxon>
        <taxon>Lasiosphaeriaceae</taxon>
        <taxon>Apiosordaria</taxon>
    </lineage>
</organism>
<proteinExistence type="predicted"/>
<comment type="caution">
    <text evidence="1">The sequence shown here is derived from an EMBL/GenBank/DDBJ whole genome shotgun (WGS) entry which is preliminary data.</text>
</comment>
<keyword evidence="2" id="KW-1185">Reference proteome</keyword>
<sequence>MFVEHGADPFSSVRVLRFSDAGAELTWSAVEHLFYNGNFPACQALVEAAGGSSRLFTQGQLFNMYQLAWEAKLQTRIGEELGSQNLSKSARPQSTIRALERLVGANLDNKWKVTTRKQYLRCPLAIIYPLRFGEHQLVKAIWGMGIAPHLFLNERPLEHLHSVFGSEPVQLGTAILELAILARAPWLVASVLSMGQPIKPRPRAMLLAVSDGQTQTVGTLISSGLPVHVPDEPMKQSRGFGALPRSAESVSRSWTNHEVLDQRTERVDECKNPVRLAIQPHAGVGGGKNVPQVLRVLLDNAKDRITPSCGSMYLKEASRRLQPEVLTYLLQHQACREMRQFTKRRCPQFLAQDVT</sequence>
<name>A0AA40AXY4_9PEZI</name>
<evidence type="ECO:0000313" key="1">
    <source>
        <dbReference type="EMBL" id="KAK0724032.1"/>
    </source>
</evidence>
<reference evidence="1" key="1">
    <citation type="submission" date="2023-06" db="EMBL/GenBank/DDBJ databases">
        <title>Genome-scale phylogeny and comparative genomics of the fungal order Sordariales.</title>
        <authorList>
            <consortium name="Lawrence Berkeley National Laboratory"/>
            <person name="Hensen N."/>
            <person name="Bonometti L."/>
            <person name="Westerberg I."/>
            <person name="Brannstrom I.O."/>
            <person name="Guillou S."/>
            <person name="Cros-Aarteil S."/>
            <person name="Calhoun S."/>
            <person name="Haridas S."/>
            <person name="Kuo A."/>
            <person name="Mondo S."/>
            <person name="Pangilinan J."/>
            <person name="Riley R."/>
            <person name="Labutti K."/>
            <person name="Andreopoulos B."/>
            <person name="Lipzen A."/>
            <person name="Chen C."/>
            <person name="Yanf M."/>
            <person name="Daum C."/>
            <person name="Ng V."/>
            <person name="Clum A."/>
            <person name="Steindorff A."/>
            <person name="Ohm R."/>
            <person name="Martin F."/>
            <person name="Silar P."/>
            <person name="Natvig D."/>
            <person name="Lalanne C."/>
            <person name="Gautier V."/>
            <person name="Ament-Velasquez S.L."/>
            <person name="Kruys A."/>
            <person name="Hutchinson M.I."/>
            <person name="Powell A.J."/>
            <person name="Barry K."/>
            <person name="Miller A.N."/>
            <person name="Grigoriev I.V."/>
            <person name="Debuchy R."/>
            <person name="Gladieux P."/>
            <person name="Thoren M.H."/>
            <person name="Johannesson H."/>
        </authorList>
    </citation>
    <scope>NUCLEOTIDE SEQUENCE</scope>
    <source>
        <strain evidence="1">CBS 540.89</strain>
    </source>
</reference>
<evidence type="ECO:0000313" key="2">
    <source>
        <dbReference type="Proteomes" id="UP001172159"/>
    </source>
</evidence>
<protein>
    <submittedName>
        <fullName evidence="1">Uncharacterized protein</fullName>
    </submittedName>
</protein>
<dbReference type="EMBL" id="JAUKTV010000011">
    <property type="protein sequence ID" value="KAK0724032.1"/>
    <property type="molecule type" value="Genomic_DNA"/>
</dbReference>
<dbReference type="AlphaFoldDB" id="A0AA40AXY4"/>